<dbReference type="PANTHER" id="PTHR46696:SF1">
    <property type="entry name" value="CYTOCHROME P450 YJIB-RELATED"/>
    <property type="match status" value="1"/>
</dbReference>
<dbReference type="Pfam" id="PF00067">
    <property type="entry name" value="p450"/>
    <property type="match status" value="2"/>
</dbReference>
<keyword evidence="3 8" id="KW-0479">Metal-binding</keyword>
<evidence type="ECO:0000256" key="8">
    <source>
        <dbReference type="RuleBase" id="RU000461"/>
    </source>
</evidence>
<comment type="function">
    <text evidence="7">Cytochromes P450 are a group of heme-thiolate monooxygenases. They oxidize a variety of structurally unrelated compounds, including steroids, fatty acids, and xenobiotics.</text>
</comment>
<evidence type="ECO:0000256" key="7">
    <source>
        <dbReference type="ARBA" id="ARBA00043906"/>
    </source>
</evidence>
<dbReference type="GO" id="GO:0016705">
    <property type="term" value="F:oxidoreductase activity, acting on paired donors, with incorporation or reduction of molecular oxygen"/>
    <property type="evidence" value="ECO:0007669"/>
    <property type="project" value="InterPro"/>
</dbReference>
<dbReference type="FunFam" id="1.10.630.10:FF:000018">
    <property type="entry name" value="Cytochrome P450 monooxygenase"/>
    <property type="match status" value="1"/>
</dbReference>
<name>A0A059FG84_9PROT</name>
<gene>
    <name evidence="9" type="ORF">HJA_05177</name>
</gene>
<evidence type="ECO:0000256" key="1">
    <source>
        <dbReference type="ARBA" id="ARBA00010617"/>
    </source>
</evidence>
<dbReference type="Gene3D" id="1.10.630.10">
    <property type="entry name" value="Cytochrome P450"/>
    <property type="match status" value="1"/>
</dbReference>
<dbReference type="GO" id="GO:0005506">
    <property type="term" value="F:iron ion binding"/>
    <property type="evidence" value="ECO:0007669"/>
    <property type="project" value="InterPro"/>
</dbReference>
<dbReference type="EMBL" id="ARYJ01000003">
    <property type="protein sequence ID" value="KCZ89617.1"/>
    <property type="molecule type" value="Genomic_DNA"/>
</dbReference>
<comment type="similarity">
    <text evidence="1 8">Belongs to the cytochrome P450 family.</text>
</comment>
<dbReference type="Proteomes" id="UP000024816">
    <property type="component" value="Unassembled WGS sequence"/>
</dbReference>
<dbReference type="PATRIC" id="fig|1280952.3.peg.1026"/>
<keyword evidence="10" id="KW-1185">Reference proteome</keyword>
<dbReference type="OrthoDB" id="9801155at2"/>
<dbReference type="GO" id="GO:0020037">
    <property type="term" value="F:heme binding"/>
    <property type="evidence" value="ECO:0007669"/>
    <property type="project" value="InterPro"/>
</dbReference>
<evidence type="ECO:0000256" key="2">
    <source>
        <dbReference type="ARBA" id="ARBA00022617"/>
    </source>
</evidence>
<keyword evidence="5 8" id="KW-0408">Iron</keyword>
<dbReference type="InterPro" id="IPR017972">
    <property type="entry name" value="Cyt_P450_CS"/>
</dbReference>
<evidence type="ECO:0000256" key="4">
    <source>
        <dbReference type="ARBA" id="ARBA00023002"/>
    </source>
</evidence>
<protein>
    <submittedName>
        <fullName evidence="9">Cytochrome P450 family protein</fullName>
    </submittedName>
</protein>
<evidence type="ECO:0000313" key="10">
    <source>
        <dbReference type="Proteomes" id="UP000024816"/>
    </source>
</evidence>
<dbReference type="PANTHER" id="PTHR46696">
    <property type="entry name" value="P450, PUTATIVE (EUROFUNG)-RELATED"/>
    <property type="match status" value="1"/>
</dbReference>
<keyword evidence="2 8" id="KW-0349">Heme</keyword>
<organism evidence="9 10">
    <name type="scientific">Hyphomonas jannaschiana VP2</name>
    <dbReference type="NCBI Taxonomy" id="1280952"/>
    <lineage>
        <taxon>Bacteria</taxon>
        <taxon>Pseudomonadati</taxon>
        <taxon>Pseudomonadota</taxon>
        <taxon>Alphaproteobacteria</taxon>
        <taxon>Hyphomonadales</taxon>
        <taxon>Hyphomonadaceae</taxon>
        <taxon>Hyphomonas</taxon>
    </lineage>
</organism>
<dbReference type="InterPro" id="IPR001128">
    <property type="entry name" value="Cyt_P450"/>
</dbReference>
<evidence type="ECO:0000256" key="6">
    <source>
        <dbReference type="ARBA" id="ARBA00023033"/>
    </source>
</evidence>
<comment type="caution">
    <text evidence="9">The sequence shown here is derived from an EMBL/GenBank/DDBJ whole genome shotgun (WGS) entry which is preliminary data.</text>
</comment>
<accession>A0A059FG84</accession>
<keyword evidence="4 8" id="KW-0560">Oxidoreductase</keyword>
<dbReference type="GO" id="GO:0004497">
    <property type="term" value="F:monooxygenase activity"/>
    <property type="evidence" value="ECO:0007669"/>
    <property type="project" value="UniProtKB-KW"/>
</dbReference>
<evidence type="ECO:0000313" key="9">
    <source>
        <dbReference type="EMBL" id="KCZ89617.1"/>
    </source>
</evidence>
<dbReference type="RefSeq" id="WP_035579198.1">
    <property type="nucleotide sequence ID" value="NZ_ARYJ01000003.1"/>
</dbReference>
<dbReference type="SUPFAM" id="SSF48264">
    <property type="entry name" value="Cytochrome P450"/>
    <property type="match status" value="1"/>
</dbReference>
<dbReference type="PRINTS" id="PR00385">
    <property type="entry name" value="P450"/>
</dbReference>
<dbReference type="PRINTS" id="PR00359">
    <property type="entry name" value="BP450"/>
</dbReference>
<reference evidence="9 10" key="1">
    <citation type="journal article" date="2014" name="Antonie Van Leeuwenhoek">
        <title>Hyphomonas beringensis sp. nov. and Hyphomonas chukchiensis sp. nov., isolated from surface seawater of the Bering Sea and Chukchi Sea.</title>
        <authorList>
            <person name="Li C."/>
            <person name="Lai Q."/>
            <person name="Li G."/>
            <person name="Dong C."/>
            <person name="Wang J."/>
            <person name="Liao Y."/>
            <person name="Shao Z."/>
        </authorList>
    </citation>
    <scope>NUCLEOTIDE SEQUENCE [LARGE SCALE GENOMIC DNA]</scope>
    <source>
        <strain evidence="9 10">VP2</strain>
    </source>
</reference>
<keyword evidence="6 8" id="KW-0503">Monooxygenase</keyword>
<dbReference type="InterPro" id="IPR002397">
    <property type="entry name" value="Cyt_P450_B"/>
</dbReference>
<sequence length="401" mass="44534">MTLSLSSQAYLSAPHETLAAIVAGDAWCRTKMPILGKIDLVTRHGAIHAVLKDKERFVVDARHAGHKSPFGMPLLPKSLKIMADNVLSMDDPDHSRLRRLADAPFRRAAILTQRRKIVAYAHELLDLMETDGNTDLVSGFCRPLPLKVIYGLLGFRPETEANLSRTLSNLTATDSPLTMLWGLFRLGHIQDMLREEFRALHVQPREGLVSELVHAEADGQKMSENELLAMVFVLFVAGHETTTHLLSSGVWTLLTQPGVADQVRAMDEDARLVAVDELMRYCTPVQMTKPRFVKEDMEFEGRALKRGDRVFGFLAAGNMDPAEFDDPLTLKLARRPNRHVGFGSGPHVCLGIHLARLEAEAALDVLLNRYPGLAIEGAADNVKWISRAGLRGLKRLPLVPR</sequence>
<dbReference type="eggNOG" id="COG2124">
    <property type="taxonomic scope" value="Bacteria"/>
</dbReference>
<dbReference type="PROSITE" id="PS00086">
    <property type="entry name" value="CYTOCHROME_P450"/>
    <property type="match status" value="1"/>
</dbReference>
<proteinExistence type="inferred from homology"/>
<dbReference type="STRING" id="1280952.HJA_05177"/>
<evidence type="ECO:0000256" key="5">
    <source>
        <dbReference type="ARBA" id="ARBA00023004"/>
    </source>
</evidence>
<evidence type="ECO:0000256" key="3">
    <source>
        <dbReference type="ARBA" id="ARBA00022723"/>
    </source>
</evidence>
<dbReference type="AlphaFoldDB" id="A0A059FG84"/>
<dbReference type="InterPro" id="IPR036396">
    <property type="entry name" value="Cyt_P450_sf"/>
</dbReference>